<protein>
    <submittedName>
        <fullName evidence="9">Uracil-DNA glycosylase</fullName>
    </submittedName>
</protein>
<keyword evidence="5" id="KW-0408">Iron</keyword>
<evidence type="ECO:0000256" key="5">
    <source>
        <dbReference type="ARBA" id="ARBA00023004"/>
    </source>
</evidence>
<keyword evidence="7" id="KW-0234">DNA repair</keyword>
<dbReference type="GO" id="GO:0046872">
    <property type="term" value="F:metal ion binding"/>
    <property type="evidence" value="ECO:0007669"/>
    <property type="project" value="UniProtKB-KW"/>
</dbReference>
<evidence type="ECO:0000259" key="8">
    <source>
        <dbReference type="SMART" id="SM00986"/>
    </source>
</evidence>
<keyword evidence="4" id="KW-0378">Hydrolase</keyword>
<dbReference type="GO" id="GO:0051539">
    <property type="term" value="F:4 iron, 4 sulfur cluster binding"/>
    <property type="evidence" value="ECO:0007669"/>
    <property type="project" value="UniProtKB-KW"/>
</dbReference>
<evidence type="ECO:0000256" key="1">
    <source>
        <dbReference type="ARBA" id="ARBA00022485"/>
    </source>
</evidence>
<evidence type="ECO:0000256" key="4">
    <source>
        <dbReference type="ARBA" id="ARBA00022801"/>
    </source>
</evidence>
<evidence type="ECO:0000256" key="2">
    <source>
        <dbReference type="ARBA" id="ARBA00022723"/>
    </source>
</evidence>
<dbReference type="SUPFAM" id="SSF52141">
    <property type="entry name" value="Uracil-DNA glycosylase-like"/>
    <property type="match status" value="1"/>
</dbReference>
<proteinExistence type="predicted"/>
<keyword evidence="2" id="KW-0479">Metal-binding</keyword>
<dbReference type="SMART" id="SM00986">
    <property type="entry name" value="UDG"/>
    <property type="match status" value="1"/>
</dbReference>
<dbReference type="Proteomes" id="UP000257144">
    <property type="component" value="Unassembled WGS sequence"/>
</dbReference>
<evidence type="ECO:0000313" key="9">
    <source>
        <dbReference type="EMBL" id="RDU36680.1"/>
    </source>
</evidence>
<gene>
    <name evidence="9" type="ORF">DRW41_11520</name>
</gene>
<dbReference type="RefSeq" id="WP_115452152.1">
    <property type="nucleotide sequence ID" value="NZ_QNQT01000004.1"/>
</dbReference>
<dbReference type="CDD" id="cd10030">
    <property type="entry name" value="UDG-F4_TTUDGA_SPO1dp_like"/>
    <property type="match status" value="1"/>
</dbReference>
<evidence type="ECO:0000256" key="3">
    <source>
        <dbReference type="ARBA" id="ARBA00022763"/>
    </source>
</evidence>
<keyword evidence="1" id="KW-0004">4Fe-4S</keyword>
<keyword evidence="3" id="KW-0227">DNA damage</keyword>
<comment type="caution">
    <text evidence="9">The sequence shown here is derived from an EMBL/GenBank/DDBJ whole genome shotgun (WGS) entry which is preliminary data.</text>
</comment>
<dbReference type="Gene3D" id="3.40.470.10">
    <property type="entry name" value="Uracil-DNA glycosylase-like domain"/>
    <property type="match status" value="1"/>
</dbReference>
<dbReference type="OrthoDB" id="5290748at2"/>
<dbReference type="AlphaFoldDB" id="A0A3D8GQA8"/>
<organism evidence="9 10">
    <name type="scientific">Neobacillus piezotolerans</name>
    <dbReference type="NCBI Taxonomy" id="2259171"/>
    <lineage>
        <taxon>Bacteria</taxon>
        <taxon>Bacillati</taxon>
        <taxon>Bacillota</taxon>
        <taxon>Bacilli</taxon>
        <taxon>Bacillales</taxon>
        <taxon>Bacillaceae</taxon>
        <taxon>Neobacillus</taxon>
    </lineage>
</organism>
<evidence type="ECO:0000256" key="6">
    <source>
        <dbReference type="ARBA" id="ARBA00023014"/>
    </source>
</evidence>
<feature type="domain" description="Uracil-DNA glycosylase-like" evidence="8">
    <location>
        <begin position="35"/>
        <end position="188"/>
    </location>
</feature>
<reference evidence="9 10" key="1">
    <citation type="submission" date="2018-07" db="EMBL/GenBank/DDBJ databases">
        <title>Bacillus sp. YLB-04 draft genome sequence.</title>
        <authorList>
            <person name="Yu L."/>
            <person name="Tang X."/>
        </authorList>
    </citation>
    <scope>NUCLEOTIDE SEQUENCE [LARGE SCALE GENOMIC DNA]</scope>
    <source>
        <strain evidence="9 10">YLB-04</strain>
    </source>
</reference>
<sequence length="197" mass="22592">MSGFCPLLWPEEPTPEGLKNCSECGLDEHGSRMVWGEGNPDAPLLILLDNPGAREDREGKPFVCGTRQTLQKAAFKAGFQAEDLYVTYVLKRKPIRKYEKERTRQICMNHLKQQLEIKQPQLIVCLGNIAVQSFFQNTEADVKSLRGQIHEVDGYKTIVAYHPLAVRRRPNLWPFFLEDFKLAAEHFLTMGLLVRLH</sequence>
<dbReference type="InterPro" id="IPR051536">
    <property type="entry name" value="UDG_Type-4/5"/>
</dbReference>
<dbReference type="EMBL" id="QNQT01000004">
    <property type="protein sequence ID" value="RDU36680.1"/>
    <property type="molecule type" value="Genomic_DNA"/>
</dbReference>
<name>A0A3D8GQA8_9BACI</name>
<dbReference type="PANTHER" id="PTHR33693">
    <property type="entry name" value="TYPE-5 URACIL-DNA GLYCOSYLASE"/>
    <property type="match status" value="1"/>
</dbReference>
<dbReference type="GO" id="GO:0097506">
    <property type="term" value="F:deaminated base DNA N-glycosylase activity"/>
    <property type="evidence" value="ECO:0007669"/>
    <property type="project" value="UniProtKB-ARBA"/>
</dbReference>
<dbReference type="GO" id="GO:0006281">
    <property type="term" value="P:DNA repair"/>
    <property type="evidence" value="ECO:0007669"/>
    <property type="project" value="UniProtKB-KW"/>
</dbReference>
<keyword evidence="10" id="KW-1185">Reference proteome</keyword>
<accession>A0A3D8GQA8</accession>
<evidence type="ECO:0000313" key="10">
    <source>
        <dbReference type="Proteomes" id="UP000257144"/>
    </source>
</evidence>
<dbReference type="SMART" id="SM00987">
    <property type="entry name" value="UreE_C"/>
    <property type="match status" value="1"/>
</dbReference>
<keyword evidence="6" id="KW-0411">Iron-sulfur</keyword>
<dbReference type="InterPro" id="IPR036895">
    <property type="entry name" value="Uracil-DNA_glycosylase-like_sf"/>
</dbReference>
<dbReference type="PANTHER" id="PTHR33693:SF9">
    <property type="entry name" value="TYPE-4 URACIL-DNA GLYCOSYLASE"/>
    <property type="match status" value="1"/>
</dbReference>
<evidence type="ECO:0000256" key="7">
    <source>
        <dbReference type="ARBA" id="ARBA00023204"/>
    </source>
</evidence>
<dbReference type="InterPro" id="IPR005122">
    <property type="entry name" value="Uracil-DNA_glycosylase-like"/>
</dbReference>
<dbReference type="Pfam" id="PF03167">
    <property type="entry name" value="UDG"/>
    <property type="match status" value="1"/>
</dbReference>